<feature type="domain" description="HTH lysR-type" evidence="5">
    <location>
        <begin position="1"/>
        <end position="58"/>
    </location>
</feature>
<keyword evidence="4" id="KW-0804">Transcription</keyword>
<dbReference type="InterPro" id="IPR036390">
    <property type="entry name" value="WH_DNA-bd_sf"/>
</dbReference>
<evidence type="ECO:0000256" key="3">
    <source>
        <dbReference type="ARBA" id="ARBA00023125"/>
    </source>
</evidence>
<dbReference type="Pfam" id="PF03466">
    <property type="entry name" value="LysR_substrate"/>
    <property type="match status" value="1"/>
</dbReference>
<keyword evidence="7" id="KW-1185">Reference proteome</keyword>
<dbReference type="SUPFAM" id="SSF46785">
    <property type="entry name" value="Winged helix' DNA-binding domain"/>
    <property type="match status" value="1"/>
</dbReference>
<dbReference type="PRINTS" id="PR00039">
    <property type="entry name" value="HTHLYSR"/>
</dbReference>
<dbReference type="PROSITE" id="PS50931">
    <property type="entry name" value="HTH_LYSR"/>
    <property type="match status" value="1"/>
</dbReference>
<organism evidence="6 7">
    <name type="scientific">Feifania hominis</name>
    <dbReference type="NCBI Taxonomy" id="2763660"/>
    <lineage>
        <taxon>Bacteria</taxon>
        <taxon>Bacillati</taxon>
        <taxon>Bacillota</taxon>
        <taxon>Clostridia</taxon>
        <taxon>Eubacteriales</taxon>
        <taxon>Feifaniaceae</taxon>
        <taxon>Feifania</taxon>
    </lineage>
</organism>
<dbReference type="Pfam" id="PF00126">
    <property type="entry name" value="HTH_1"/>
    <property type="match status" value="1"/>
</dbReference>
<sequence>MTRRHLAVFAEVCREGSITRAAETLGMAQPAVSVVIRELEHHYGTRLFERMNRRLYITQSGRRLLDYAAVILAQFDEAEATIRDADALGALRIGANVTIGAALLPEAIHRFSLARPRIRVSAAVDNTSQIEQRLLKNELDLALLDNMTSSAYLTCHPFQTEEMAVVCSPDYRRGALRELSLEELAGEQLLLRERGSATRDSIDRAFAAAGLTLSPVLESVSTQALVAAARRSLGITILARQLVCDELAAGTLVELSAQSVRFVRTYFVAHHRSKYVSDAMRDFMEILKTLASQRTC</sequence>
<dbReference type="FunFam" id="1.10.10.10:FF:000001">
    <property type="entry name" value="LysR family transcriptional regulator"/>
    <property type="match status" value="1"/>
</dbReference>
<reference evidence="6" key="1">
    <citation type="submission" date="2020-08" db="EMBL/GenBank/DDBJ databases">
        <title>Genome public.</title>
        <authorList>
            <person name="Liu C."/>
            <person name="Sun Q."/>
        </authorList>
    </citation>
    <scope>NUCLEOTIDE SEQUENCE</scope>
    <source>
        <strain evidence="6">BX7</strain>
    </source>
</reference>
<dbReference type="RefSeq" id="WP_249299966.1">
    <property type="nucleotide sequence ID" value="NZ_JACRSP010000002.1"/>
</dbReference>
<evidence type="ECO:0000256" key="1">
    <source>
        <dbReference type="ARBA" id="ARBA00009437"/>
    </source>
</evidence>
<dbReference type="InterPro" id="IPR000847">
    <property type="entry name" value="LysR_HTH_N"/>
</dbReference>
<dbReference type="PANTHER" id="PTHR30126">
    <property type="entry name" value="HTH-TYPE TRANSCRIPTIONAL REGULATOR"/>
    <property type="match status" value="1"/>
</dbReference>
<keyword evidence="3" id="KW-0238">DNA-binding</keyword>
<dbReference type="PANTHER" id="PTHR30126:SF94">
    <property type="entry name" value="LYSR FAMILY TRANSCRIPTIONAL REGULATOR"/>
    <property type="match status" value="1"/>
</dbReference>
<dbReference type="GO" id="GO:0000976">
    <property type="term" value="F:transcription cis-regulatory region binding"/>
    <property type="evidence" value="ECO:0007669"/>
    <property type="project" value="TreeGrafter"/>
</dbReference>
<name>A0A926DCS5_9FIRM</name>
<protein>
    <submittedName>
        <fullName evidence="6">LysR family transcriptional regulator</fullName>
    </submittedName>
</protein>
<evidence type="ECO:0000256" key="2">
    <source>
        <dbReference type="ARBA" id="ARBA00023015"/>
    </source>
</evidence>
<dbReference type="Proteomes" id="UP000620366">
    <property type="component" value="Unassembled WGS sequence"/>
</dbReference>
<evidence type="ECO:0000259" key="5">
    <source>
        <dbReference type="PROSITE" id="PS50931"/>
    </source>
</evidence>
<dbReference type="SUPFAM" id="SSF53850">
    <property type="entry name" value="Periplasmic binding protein-like II"/>
    <property type="match status" value="1"/>
</dbReference>
<gene>
    <name evidence="6" type="ORF">H8695_05840</name>
</gene>
<dbReference type="AlphaFoldDB" id="A0A926DCS5"/>
<evidence type="ECO:0000313" key="6">
    <source>
        <dbReference type="EMBL" id="MBC8536213.1"/>
    </source>
</evidence>
<evidence type="ECO:0000256" key="4">
    <source>
        <dbReference type="ARBA" id="ARBA00023163"/>
    </source>
</evidence>
<dbReference type="Gene3D" id="3.40.190.290">
    <property type="match status" value="1"/>
</dbReference>
<proteinExistence type="inferred from homology"/>
<accession>A0A926DCS5</accession>
<comment type="caution">
    <text evidence="6">The sequence shown here is derived from an EMBL/GenBank/DDBJ whole genome shotgun (WGS) entry which is preliminary data.</text>
</comment>
<comment type="similarity">
    <text evidence="1">Belongs to the LysR transcriptional regulatory family.</text>
</comment>
<dbReference type="InterPro" id="IPR005119">
    <property type="entry name" value="LysR_subst-bd"/>
</dbReference>
<evidence type="ECO:0000313" key="7">
    <source>
        <dbReference type="Proteomes" id="UP000620366"/>
    </source>
</evidence>
<dbReference type="InterPro" id="IPR036388">
    <property type="entry name" value="WH-like_DNA-bd_sf"/>
</dbReference>
<keyword evidence="2" id="KW-0805">Transcription regulation</keyword>
<dbReference type="Gene3D" id="1.10.10.10">
    <property type="entry name" value="Winged helix-like DNA-binding domain superfamily/Winged helix DNA-binding domain"/>
    <property type="match status" value="1"/>
</dbReference>
<dbReference type="GO" id="GO:0003700">
    <property type="term" value="F:DNA-binding transcription factor activity"/>
    <property type="evidence" value="ECO:0007669"/>
    <property type="project" value="InterPro"/>
</dbReference>
<dbReference type="EMBL" id="JACRSP010000002">
    <property type="protein sequence ID" value="MBC8536213.1"/>
    <property type="molecule type" value="Genomic_DNA"/>
</dbReference>